<reference evidence="2 3" key="1">
    <citation type="submission" date="2011-09" db="EMBL/GenBank/DDBJ databases">
        <authorList>
            <consortium name="US DOE Joint Genome Institute (JGI-PGF)"/>
            <person name="Lucas S."/>
            <person name="Han J."/>
            <person name="Lapidus A."/>
            <person name="Cheng J.-F."/>
            <person name="Goodwin L."/>
            <person name="Pitluck S."/>
            <person name="Peters L."/>
            <person name="Land M.L."/>
            <person name="Hauser L."/>
            <person name="Brambilla E."/>
            <person name="Klenk H.-P."/>
            <person name="Woyke T.J."/>
        </authorList>
    </citation>
    <scope>NUCLEOTIDE SEQUENCE [LARGE SCALE GENOMIC DNA]</scope>
    <source>
        <strain evidence="2 3">K62</strain>
    </source>
</reference>
<dbReference type="OrthoDB" id="3250520at2"/>
<dbReference type="PANTHER" id="PTHR43162">
    <property type="match status" value="1"/>
</dbReference>
<dbReference type="InterPro" id="IPR051604">
    <property type="entry name" value="Ergot_Alk_Oxidoreductase"/>
</dbReference>
<dbReference type="EMBL" id="CM001484">
    <property type="protein sequence ID" value="EIE98570.1"/>
    <property type="molecule type" value="Genomic_DNA"/>
</dbReference>
<dbReference type="STRING" id="928724.SacglDRAFT_01655"/>
<dbReference type="InterPro" id="IPR016040">
    <property type="entry name" value="NAD(P)-bd_dom"/>
</dbReference>
<evidence type="ECO:0000313" key="2">
    <source>
        <dbReference type="EMBL" id="EIE98570.1"/>
    </source>
</evidence>
<dbReference type="Pfam" id="PF13460">
    <property type="entry name" value="NAD_binding_10"/>
    <property type="match status" value="1"/>
</dbReference>
<dbReference type="HOGENOM" id="CLU_007383_10_6_11"/>
<dbReference type="AlphaFoldDB" id="I1D0U6"/>
<keyword evidence="3" id="KW-1185">Reference proteome</keyword>
<dbReference type="Proteomes" id="UP000005087">
    <property type="component" value="Chromosome"/>
</dbReference>
<feature type="domain" description="NAD(P)-binding" evidence="1">
    <location>
        <begin position="18"/>
        <end position="178"/>
    </location>
</feature>
<dbReference type="RefSeq" id="WP_005463386.1">
    <property type="nucleotide sequence ID" value="NZ_CM001484.1"/>
</dbReference>
<dbReference type="PANTHER" id="PTHR43162:SF1">
    <property type="entry name" value="PRESTALK A DIFFERENTIATION PROTEIN A"/>
    <property type="match status" value="1"/>
</dbReference>
<dbReference type="SUPFAM" id="SSF51735">
    <property type="entry name" value="NAD(P)-binding Rossmann-fold domains"/>
    <property type="match status" value="1"/>
</dbReference>
<gene>
    <name evidence="2" type="ORF">SacglDRAFT_01655</name>
</gene>
<reference evidence="3" key="2">
    <citation type="submission" date="2012-01" db="EMBL/GenBank/DDBJ databases">
        <title>Noncontiguous Finished sequence of chromosome of Saccharomonospora glauca K62.</title>
        <authorList>
            <consortium name="US DOE Joint Genome Institute"/>
            <person name="Lucas S."/>
            <person name="Han J."/>
            <person name="Lapidus A."/>
            <person name="Cheng J.-F."/>
            <person name="Goodwin L."/>
            <person name="Pitluck S."/>
            <person name="Peters L."/>
            <person name="Mikhailova N."/>
            <person name="Held B."/>
            <person name="Detter J.C."/>
            <person name="Han C."/>
            <person name="Tapia R."/>
            <person name="Land M."/>
            <person name="Hauser L."/>
            <person name="Kyrpides N."/>
            <person name="Ivanova N."/>
            <person name="Pagani I."/>
            <person name="Brambilla E.-M."/>
            <person name="Klenk H.-P."/>
            <person name="Woyke T."/>
        </authorList>
    </citation>
    <scope>NUCLEOTIDE SEQUENCE [LARGE SCALE GENOMIC DNA]</scope>
    <source>
        <strain evidence="3">K62</strain>
    </source>
</reference>
<accession>I1D0U6</accession>
<name>I1D0U6_9PSEU</name>
<dbReference type="Gene3D" id="3.40.50.720">
    <property type="entry name" value="NAD(P)-binding Rossmann-like Domain"/>
    <property type="match status" value="1"/>
</dbReference>
<sequence>MTANTTNAKDITTVLVLGGTGKTGRRVASRLRRREGVEVRLGSRSTRPRFDWTDESTWDTVLTGVDAVYVVYAPDLGVPGADKVVGAFARRAVDLGVRRLVLLSGRGEEGAARAEHAIRTSGAEWTVVRCAWFVQAFSEDFLREGVLDGTLALPAGDVAEPFVDADDIADVAVTALLDDGHVGRVYELTGPRALTFAQAAAELSEVTGREVRYVPVSAAEYGAMLVEHGLPRDEAEFLAELFARVLDGRNSRLADGVREALGRSPRDFGEVVREAAARGAWDPATVMSGA</sequence>
<dbReference type="eggNOG" id="COG0702">
    <property type="taxonomic scope" value="Bacteria"/>
</dbReference>
<organism evidence="2 3">
    <name type="scientific">Saccharomonospora glauca K62</name>
    <dbReference type="NCBI Taxonomy" id="928724"/>
    <lineage>
        <taxon>Bacteria</taxon>
        <taxon>Bacillati</taxon>
        <taxon>Actinomycetota</taxon>
        <taxon>Actinomycetes</taxon>
        <taxon>Pseudonocardiales</taxon>
        <taxon>Pseudonocardiaceae</taxon>
        <taxon>Saccharomonospora</taxon>
    </lineage>
</organism>
<proteinExistence type="predicted"/>
<evidence type="ECO:0000259" key="1">
    <source>
        <dbReference type="Pfam" id="PF13460"/>
    </source>
</evidence>
<protein>
    <submittedName>
        <fullName evidence="2">Putative nucleoside-diphosphate sugar epimerase</fullName>
    </submittedName>
</protein>
<dbReference type="Gene3D" id="3.90.25.10">
    <property type="entry name" value="UDP-galactose 4-epimerase, domain 1"/>
    <property type="match status" value="1"/>
</dbReference>
<evidence type="ECO:0000313" key="3">
    <source>
        <dbReference type="Proteomes" id="UP000005087"/>
    </source>
</evidence>
<dbReference type="InterPro" id="IPR036291">
    <property type="entry name" value="NAD(P)-bd_dom_sf"/>
</dbReference>